<dbReference type="PANTHER" id="PTHR33360">
    <property type="entry name" value="TRANSPOSASE FOR INSERTION SEQUENCE ELEMENT IS200"/>
    <property type="match status" value="1"/>
</dbReference>
<proteinExistence type="predicted"/>
<dbReference type="RefSeq" id="WP_376809589.1">
    <property type="nucleotide sequence ID" value="NZ_JBHTAC010000045.1"/>
</dbReference>
<comment type="caution">
    <text evidence="2">The sequence shown here is derived from an EMBL/GenBank/DDBJ whole genome shotgun (WGS) entry which is preliminary data.</text>
</comment>
<evidence type="ECO:0000313" key="2">
    <source>
        <dbReference type="EMBL" id="MFC7246800.1"/>
    </source>
</evidence>
<organism evidence="2 3">
    <name type="scientific">Catellatospora aurea</name>
    <dbReference type="NCBI Taxonomy" id="1337874"/>
    <lineage>
        <taxon>Bacteria</taxon>
        <taxon>Bacillati</taxon>
        <taxon>Actinomycetota</taxon>
        <taxon>Actinomycetes</taxon>
        <taxon>Micromonosporales</taxon>
        <taxon>Micromonosporaceae</taxon>
        <taxon>Catellatospora</taxon>
    </lineage>
</organism>
<dbReference type="Pfam" id="PF01797">
    <property type="entry name" value="Y1_Tnp"/>
    <property type="match status" value="1"/>
</dbReference>
<dbReference type="InterPro" id="IPR036515">
    <property type="entry name" value="Transposase_17_sf"/>
</dbReference>
<keyword evidence="3" id="KW-1185">Reference proteome</keyword>
<dbReference type="Gene3D" id="3.30.70.1290">
    <property type="entry name" value="Transposase IS200-like"/>
    <property type="match status" value="1"/>
</dbReference>
<dbReference type="EMBL" id="JBHTAC010000045">
    <property type="protein sequence ID" value="MFC7246800.1"/>
    <property type="molecule type" value="Genomic_DNA"/>
</dbReference>
<dbReference type="PANTHER" id="PTHR33360:SF2">
    <property type="entry name" value="TRANSPOSASE FOR INSERTION SEQUENCE ELEMENT IS200"/>
    <property type="match status" value="1"/>
</dbReference>
<evidence type="ECO:0000259" key="1">
    <source>
        <dbReference type="SMART" id="SM01321"/>
    </source>
</evidence>
<dbReference type="Proteomes" id="UP001596392">
    <property type="component" value="Unassembled WGS sequence"/>
</dbReference>
<gene>
    <name evidence="2" type="primary">tnpA</name>
    <name evidence="2" type="ORF">ACFQO7_30355</name>
</gene>
<dbReference type="SUPFAM" id="SSF143422">
    <property type="entry name" value="Transposase IS200-like"/>
    <property type="match status" value="1"/>
</dbReference>
<dbReference type="NCBIfam" id="NF033573">
    <property type="entry name" value="transpos_IS200"/>
    <property type="match status" value="1"/>
</dbReference>
<feature type="domain" description="Transposase IS200-like" evidence="1">
    <location>
        <begin position="13"/>
        <end position="130"/>
    </location>
</feature>
<evidence type="ECO:0000313" key="3">
    <source>
        <dbReference type="Proteomes" id="UP001596392"/>
    </source>
</evidence>
<reference evidence="3" key="1">
    <citation type="journal article" date="2019" name="Int. J. Syst. Evol. Microbiol.">
        <title>The Global Catalogue of Microorganisms (GCM) 10K type strain sequencing project: providing services to taxonomists for standard genome sequencing and annotation.</title>
        <authorList>
            <consortium name="The Broad Institute Genomics Platform"/>
            <consortium name="The Broad Institute Genome Sequencing Center for Infectious Disease"/>
            <person name="Wu L."/>
            <person name="Ma J."/>
        </authorList>
    </citation>
    <scope>NUCLEOTIDE SEQUENCE [LARGE SCALE GENOMIC DNA]</scope>
    <source>
        <strain evidence="3">CGMCC 1.9106</strain>
    </source>
</reference>
<name>A0ABW2H3M9_9ACTN</name>
<protein>
    <submittedName>
        <fullName evidence="2">IS200/IS605 family transposase</fullName>
    </submittedName>
</protein>
<accession>A0ABW2H3M9</accession>
<dbReference type="SMART" id="SM01321">
    <property type="entry name" value="Y1_Tnp"/>
    <property type="match status" value="1"/>
</dbReference>
<sequence>MTTRRVRKFAGGVYDLGLHVVWCSKYRRPVLTGDVAARCDELVRGVCGERGWDVVALEVMSDFVHLVVRPDPKSAPSLVASQVKSRTSRVLRHEFSHLRSKLPTLWSSSYFVGSVGVVSGETVQRYIQTQYERPWRRTSERLPSGPADLAIG</sequence>
<dbReference type="InterPro" id="IPR002686">
    <property type="entry name" value="Transposase_17"/>
</dbReference>